<comment type="subcellular location">
    <subcellularLocation>
        <location evidence="1">Cell inner membrane</location>
        <topology evidence="1">Multi-pass membrane protein</topology>
    </subcellularLocation>
</comment>
<gene>
    <name evidence="11" type="ORF">SAMN03080599_01796</name>
</gene>
<comment type="similarity">
    <text evidence="8">Belongs to the TRAP transporter small permease family.</text>
</comment>
<feature type="transmembrane region" description="Helical" evidence="9">
    <location>
        <begin position="12"/>
        <end position="32"/>
    </location>
</feature>
<feature type="domain" description="Tripartite ATP-independent periplasmic transporters DctQ component" evidence="10">
    <location>
        <begin position="23"/>
        <end position="150"/>
    </location>
</feature>
<accession>A0A1G5RZB5</accession>
<dbReference type="PANTHER" id="PTHR35011:SF2">
    <property type="entry name" value="2,3-DIKETO-L-GULONATE TRAP TRANSPORTER SMALL PERMEASE PROTEIN YIAM"/>
    <property type="match status" value="1"/>
</dbReference>
<evidence type="ECO:0000256" key="7">
    <source>
        <dbReference type="ARBA" id="ARBA00023136"/>
    </source>
</evidence>
<evidence type="ECO:0000256" key="3">
    <source>
        <dbReference type="ARBA" id="ARBA00022475"/>
    </source>
</evidence>
<evidence type="ECO:0000256" key="6">
    <source>
        <dbReference type="ARBA" id="ARBA00022989"/>
    </source>
</evidence>
<keyword evidence="2" id="KW-0813">Transport</keyword>
<evidence type="ECO:0000313" key="11">
    <source>
        <dbReference type="EMBL" id="SCZ79485.1"/>
    </source>
</evidence>
<dbReference type="GO" id="GO:0015740">
    <property type="term" value="P:C4-dicarboxylate transport"/>
    <property type="evidence" value="ECO:0007669"/>
    <property type="project" value="TreeGrafter"/>
</dbReference>
<keyword evidence="3" id="KW-1003">Cell membrane</keyword>
<keyword evidence="7 9" id="KW-0472">Membrane</keyword>
<sequence length="159" mass="18489">MRIIRWLDAHFEEVILTFFLYIMVAVMGYQVVMRYLFNNSVVWSEELTRYLFVWSAFVSIGYCIKKRSSIKIDQIVHLMPKVVQKVILLLTKVVSLFFFVYLLRYSFNVVQATIKSGQLSPALQMPMVFVHLASIVGFAMAIVRILESFVFTAAKNVEE</sequence>
<dbReference type="GO" id="GO:0022857">
    <property type="term" value="F:transmembrane transporter activity"/>
    <property type="evidence" value="ECO:0007669"/>
    <property type="project" value="TreeGrafter"/>
</dbReference>
<evidence type="ECO:0000256" key="4">
    <source>
        <dbReference type="ARBA" id="ARBA00022519"/>
    </source>
</evidence>
<keyword evidence="5 9" id="KW-0812">Transmembrane</keyword>
<organism evidence="11 12">
    <name type="scientific">Acidaminobacter hydrogenoformans DSM 2784</name>
    <dbReference type="NCBI Taxonomy" id="1120920"/>
    <lineage>
        <taxon>Bacteria</taxon>
        <taxon>Bacillati</taxon>
        <taxon>Bacillota</taxon>
        <taxon>Clostridia</taxon>
        <taxon>Peptostreptococcales</taxon>
        <taxon>Acidaminobacteraceae</taxon>
        <taxon>Acidaminobacter</taxon>
    </lineage>
</organism>
<dbReference type="Proteomes" id="UP000199208">
    <property type="component" value="Unassembled WGS sequence"/>
</dbReference>
<evidence type="ECO:0000256" key="5">
    <source>
        <dbReference type="ARBA" id="ARBA00022692"/>
    </source>
</evidence>
<evidence type="ECO:0000256" key="2">
    <source>
        <dbReference type="ARBA" id="ARBA00022448"/>
    </source>
</evidence>
<keyword evidence="12" id="KW-1185">Reference proteome</keyword>
<feature type="transmembrane region" description="Helical" evidence="9">
    <location>
        <begin position="47"/>
        <end position="65"/>
    </location>
</feature>
<dbReference type="RefSeq" id="WP_092590664.1">
    <property type="nucleotide sequence ID" value="NZ_FMWL01000007.1"/>
</dbReference>
<protein>
    <submittedName>
        <fullName evidence="11">TRAP-type C4-dicarboxylate transport system, small permease component</fullName>
    </submittedName>
</protein>
<keyword evidence="6 9" id="KW-1133">Transmembrane helix</keyword>
<dbReference type="Pfam" id="PF04290">
    <property type="entry name" value="DctQ"/>
    <property type="match status" value="1"/>
</dbReference>
<evidence type="ECO:0000256" key="9">
    <source>
        <dbReference type="SAM" id="Phobius"/>
    </source>
</evidence>
<evidence type="ECO:0000313" key="12">
    <source>
        <dbReference type="Proteomes" id="UP000199208"/>
    </source>
</evidence>
<feature type="transmembrane region" description="Helical" evidence="9">
    <location>
        <begin position="127"/>
        <end position="146"/>
    </location>
</feature>
<dbReference type="EMBL" id="FMWL01000007">
    <property type="protein sequence ID" value="SCZ79485.1"/>
    <property type="molecule type" value="Genomic_DNA"/>
</dbReference>
<dbReference type="InterPro" id="IPR007387">
    <property type="entry name" value="TRAP_DctQ"/>
</dbReference>
<dbReference type="GO" id="GO:0005886">
    <property type="term" value="C:plasma membrane"/>
    <property type="evidence" value="ECO:0007669"/>
    <property type="project" value="UniProtKB-SubCell"/>
</dbReference>
<feature type="transmembrane region" description="Helical" evidence="9">
    <location>
        <begin position="86"/>
        <end position="107"/>
    </location>
</feature>
<evidence type="ECO:0000256" key="1">
    <source>
        <dbReference type="ARBA" id="ARBA00004429"/>
    </source>
</evidence>
<name>A0A1G5RZB5_9FIRM</name>
<evidence type="ECO:0000259" key="10">
    <source>
        <dbReference type="Pfam" id="PF04290"/>
    </source>
</evidence>
<reference evidence="11 12" key="1">
    <citation type="submission" date="2016-10" db="EMBL/GenBank/DDBJ databases">
        <authorList>
            <person name="de Groot N.N."/>
        </authorList>
    </citation>
    <scope>NUCLEOTIDE SEQUENCE [LARGE SCALE GENOMIC DNA]</scope>
    <source>
        <strain evidence="11 12">DSM 2784</strain>
    </source>
</reference>
<proteinExistence type="inferred from homology"/>
<dbReference type="InterPro" id="IPR055348">
    <property type="entry name" value="DctQ"/>
</dbReference>
<evidence type="ECO:0000256" key="8">
    <source>
        <dbReference type="ARBA" id="ARBA00038436"/>
    </source>
</evidence>
<dbReference type="AlphaFoldDB" id="A0A1G5RZB5"/>
<dbReference type="PANTHER" id="PTHR35011">
    <property type="entry name" value="2,3-DIKETO-L-GULONATE TRAP TRANSPORTER SMALL PERMEASE PROTEIN YIAM"/>
    <property type="match status" value="1"/>
</dbReference>
<keyword evidence="4" id="KW-0997">Cell inner membrane</keyword>
<dbReference type="STRING" id="1120920.SAMN03080599_01796"/>
<dbReference type="OrthoDB" id="9814265at2"/>